<feature type="compositionally biased region" description="Gly residues" evidence="1">
    <location>
        <begin position="40"/>
        <end position="52"/>
    </location>
</feature>
<reference evidence="3 4" key="1">
    <citation type="submission" date="2014-02" db="EMBL/GenBank/DDBJ databases">
        <title>The small core and large imbalanced accessory genome model reveals a collaborative survival strategy of Sorangium cellulosum strains in nature.</title>
        <authorList>
            <person name="Han K."/>
            <person name="Peng R."/>
            <person name="Blom J."/>
            <person name="Li Y.-Z."/>
        </authorList>
    </citation>
    <scope>NUCLEOTIDE SEQUENCE [LARGE SCALE GENOMIC DNA]</scope>
    <source>
        <strain evidence="3 4">So0157-25</strain>
    </source>
</reference>
<dbReference type="PANTHER" id="PTHR35580">
    <property type="entry name" value="CELL SURFACE GLYCOPROTEIN (S-LAYER PROTEIN)-LIKE PROTEIN"/>
    <property type="match status" value="1"/>
</dbReference>
<evidence type="ECO:0000313" key="3">
    <source>
        <dbReference type="EMBL" id="KYF54435.1"/>
    </source>
</evidence>
<dbReference type="SUPFAM" id="SSF101898">
    <property type="entry name" value="NHL repeat"/>
    <property type="match status" value="1"/>
</dbReference>
<accession>A0A150PFJ5</accession>
<feature type="chain" id="PRO_5007565855" description="Secreted protein" evidence="2">
    <location>
        <begin position="19"/>
        <end position="492"/>
    </location>
</feature>
<dbReference type="PANTHER" id="PTHR35580:SF1">
    <property type="entry name" value="PHYTASE-LIKE DOMAIN-CONTAINING PROTEIN"/>
    <property type="match status" value="1"/>
</dbReference>
<dbReference type="PROSITE" id="PS51257">
    <property type="entry name" value="PROKAR_LIPOPROTEIN"/>
    <property type="match status" value="1"/>
</dbReference>
<feature type="region of interest" description="Disordered" evidence="1">
    <location>
        <begin position="37"/>
        <end position="60"/>
    </location>
</feature>
<dbReference type="EMBL" id="JELY01001840">
    <property type="protein sequence ID" value="KYF54435.1"/>
    <property type="molecule type" value="Genomic_DNA"/>
</dbReference>
<feature type="signal peptide" evidence="2">
    <location>
        <begin position="1"/>
        <end position="18"/>
    </location>
</feature>
<protein>
    <recommendedName>
        <fullName evidence="5">Secreted protein</fullName>
    </recommendedName>
</protein>
<name>A0A150PFJ5_SORCE</name>
<dbReference type="InterPro" id="IPR052918">
    <property type="entry name" value="Motility_Chemotaxis_Reg"/>
</dbReference>
<gene>
    <name evidence="3" type="ORF">BE08_19355</name>
</gene>
<dbReference type="AlphaFoldDB" id="A0A150PFJ5"/>
<evidence type="ECO:0000256" key="2">
    <source>
        <dbReference type="SAM" id="SignalP"/>
    </source>
</evidence>
<organism evidence="3 4">
    <name type="scientific">Sorangium cellulosum</name>
    <name type="common">Polyangium cellulosum</name>
    <dbReference type="NCBI Taxonomy" id="56"/>
    <lineage>
        <taxon>Bacteria</taxon>
        <taxon>Pseudomonadati</taxon>
        <taxon>Myxococcota</taxon>
        <taxon>Polyangia</taxon>
        <taxon>Polyangiales</taxon>
        <taxon>Polyangiaceae</taxon>
        <taxon>Sorangium</taxon>
    </lineage>
</organism>
<dbReference type="Proteomes" id="UP000075420">
    <property type="component" value="Unassembled WGS sequence"/>
</dbReference>
<comment type="caution">
    <text evidence="3">The sequence shown here is derived from an EMBL/GenBank/DDBJ whole genome shotgun (WGS) entry which is preliminary data.</text>
</comment>
<sequence length="492" mass="50637">MRLSQLALSLLWFPVALSATTFGCAIVRVPIGDLDPDGSDTGGSSGSGGTGNSGRCSTPVASRPFSLDDWPAVGGTFPLAITGIAFDPSGNLGVTGYTASDVDLGGGVLRSGGIDDLLLAKYDAAGNHTLSKLFGDDSGPQAGQHIVFDADCNMFLVRMFATSYDIFLDKLDSAGTPLWSKHLNAGYQADWYIRSIAVDPTTGGVVLVGRYYGDLDLGGGLLPYVEGDYDPTSGYAAKFDAMGDFVWSKFSPGGSGRYTPGGIMAVDASGHIVIAADDSDIYDDGTGLFARFWLARLDASGNDLWSKSWIAPLHHQSASDSQQGLAGIAVDGDGSVFLAGSAHCDFDFGGGPLVGADCSSDNAFVAKFDARGGHIWSRVIAGSSGSKAVSLGVDALGNTFVAGTFTGTLDADGTALGAEDGAERRFVVRLDGDGHISWSQTLGPELSNVLSLAVDPGGNVAILGEDDSDATGSPFFYRLGGNVVTKLNVAAP</sequence>
<proteinExistence type="predicted"/>
<evidence type="ECO:0000256" key="1">
    <source>
        <dbReference type="SAM" id="MobiDB-lite"/>
    </source>
</evidence>
<evidence type="ECO:0008006" key="5">
    <source>
        <dbReference type="Google" id="ProtNLM"/>
    </source>
</evidence>
<keyword evidence="2" id="KW-0732">Signal</keyword>
<evidence type="ECO:0000313" key="4">
    <source>
        <dbReference type="Proteomes" id="UP000075420"/>
    </source>
</evidence>